<dbReference type="EMBL" id="BAUV01000006">
    <property type="protein sequence ID" value="GAE34200.1"/>
    <property type="molecule type" value="Genomic_DNA"/>
</dbReference>
<evidence type="ECO:0000313" key="8">
    <source>
        <dbReference type="Proteomes" id="UP000018896"/>
    </source>
</evidence>
<evidence type="ECO:0000256" key="1">
    <source>
        <dbReference type="ARBA" id="ARBA00004651"/>
    </source>
</evidence>
<protein>
    <recommendedName>
        <fullName evidence="9">LrgB family protein</fullName>
    </recommendedName>
</protein>
<reference evidence="7 8" key="1">
    <citation type="journal article" date="2014" name="Genome Announc.">
        <title>Draft Genome Sequences of Three Alkaliphilic Bacillus Strains, Bacillus wakoensis JCM 9140T, Bacillus akibai JCM 9157T, and Bacillus hemicellulosilyticus JCM 9152T.</title>
        <authorList>
            <person name="Yuki M."/>
            <person name="Oshima K."/>
            <person name="Suda W."/>
            <person name="Oshida Y."/>
            <person name="Kitamura K."/>
            <person name="Iida T."/>
            <person name="Hattori M."/>
            <person name="Ohkuma M."/>
        </authorList>
    </citation>
    <scope>NUCLEOTIDE SEQUENCE [LARGE SCALE GENOMIC DNA]</scope>
    <source>
        <strain evidence="7 8">JCM 9157</strain>
    </source>
</reference>
<dbReference type="Proteomes" id="UP000018896">
    <property type="component" value="Unassembled WGS sequence"/>
</dbReference>
<evidence type="ECO:0000256" key="6">
    <source>
        <dbReference type="SAM" id="Phobius"/>
    </source>
</evidence>
<dbReference type="STRING" id="1236973.JCM9157_1243"/>
<sequence length="226" mass="24178">MINVLGFILLTILMYLGAKKLYERFPFPFTLPILVSTFCMVIILVLAGIPYETYYSGGRWIELLLGPAVVALAYPLYRQMKMLKEHLYSIIISVSVGAMVGMLSGLLLAMMLGIDKELIFSLIPKSVTTPVAMDVALAIGGIPPLAAVFVMVAGIGGAVLSPYVYKWFKIKNEIGKAIGIGCASHAIGTAKVLENSESQGAASSIAMTISAVIVSIIGPVLVIIFY</sequence>
<name>W4QQ10_HALA3</name>
<comment type="caution">
    <text evidence="7">The sequence shown here is derived from an EMBL/GenBank/DDBJ whole genome shotgun (WGS) entry which is preliminary data.</text>
</comment>
<keyword evidence="5 6" id="KW-0472">Membrane</keyword>
<evidence type="ECO:0008006" key="9">
    <source>
        <dbReference type="Google" id="ProtNLM"/>
    </source>
</evidence>
<proteinExistence type="predicted"/>
<dbReference type="InterPro" id="IPR007300">
    <property type="entry name" value="CidB/LrgB"/>
</dbReference>
<dbReference type="AlphaFoldDB" id="W4QQ10"/>
<evidence type="ECO:0000256" key="4">
    <source>
        <dbReference type="ARBA" id="ARBA00022989"/>
    </source>
</evidence>
<organism evidence="7 8">
    <name type="scientific">Halalkalibacter akibai (strain ATCC 43226 / DSM 21942 / CIP 109018 / JCM 9157 / 1139)</name>
    <name type="common">Bacillus akibai</name>
    <dbReference type="NCBI Taxonomy" id="1236973"/>
    <lineage>
        <taxon>Bacteria</taxon>
        <taxon>Bacillati</taxon>
        <taxon>Bacillota</taxon>
        <taxon>Bacilli</taxon>
        <taxon>Bacillales</taxon>
        <taxon>Bacillaceae</taxon>
        <taxon>Halalkalibacter</taxon>
    </lineage>
</organism>
<dbReference type="RefSeq" id="WP_035662980.1">
    <property type="nucleotide sequence ID" value="NZ_BAUV01000006.1"/>
</dbReference>
<evidence type="ECO:0000256" key="3">
    <source>
        <dbReference type="ARBA" id="ARBA00022692"/>
    </source>
</evidence>
<keyword evidence="3 6" id="KW-0812">Transmembrane</keyword>
<dbReference type="PANTHER" id="PTHR30249:SF17">
    <property type="entry name" value="HOLIN-LIKE PROTEIN CIDB"/>
    <property type="match status" value="1"/>
</dbReference>
<gene>
    <name evidence="7" type="ORF">JCM9157_1243</name>
</gene>
<evidence type="ECO:0000256" key="2">
    <source>
        <dbReference type="ARBA" id="ARBA00022475"/>
    </source>
</evidence>
<dbReference type="PANTHER" id="PTHR30249">
    <property type="entry name" value="PUTATIVE SEROTONIN TRANSPORTER"/>
    <property type="match status" value="1"/>
</dbReference>
<evidence type="ECO:0000313" key="7">
    <source>
        <dbReference type="EMBL" id="GAE34200.1"/>
    </source>
</evidence>
<dbReference type="eggNOG" id="COG1346">
    <property type="taxonomic scope" value="Bacteria"/>
</dbReference>
<feature type="transmembrane region" description="Helical" evidence="6">
    <location>
        <begin position="60"/>
        <end position="77"/>
    </location>
</feature>
<keyword evidence="2" id="KW-1003">Cell membrane</keyword>
<feature type="transmembrane region" description="Helical" evidence="6">
    <location>
        <begin position="135"/>
        <end position="160"/>
    </location>
</feature>
<accession>W4QQ10</accession>
<keyword evidence="8" id="KW-1185">Reference proteome</keyword>
<feature type="transmembrane region" description="Helical" evidence="6">
    <location>
        <begin position="89"/>
        <end position="114"/>
    </location>
</feature>
<feature type="transmembrane region" description="Helical" evidence="6">
    <location>
        <begin position="201"/>
        <end position="225"/>
    </location>
</feature>
<dbReference type="GO" id="GO:0005886">
    <property type="term" value="C:plasma membrane"/>
    <property type="evidence" value="ECO:0007669"/>
    <property type="project" value="UniProtKB-SubCell"/>
</dbReference>
<dbReference type="OrthoDB" id="9811701at2"/>
<comment type="subcellular location">
    <subcellularLocation>
        <location evidence="1">Cell membrane</location>
        <topology evidence="1">Multi-pass membrane protein</topology>
    </subcellularLocation>
</comment>
<dbReference type="Pfam" id="PF04172">
    <property type="entry name" value="LrgB"/>
    <property type="match status" value="1"/>
</dbReference>
<evidence type="ECO:0000256" key="5">
    <source>
        <dbReference type="ARBA" id="ARBA00023136"/>
    </source>
</evidence>
<keyword evidence="4 6" id="KW-1133">Transmembrane helix</keyword>
<feature type="transmembrane region" description="Helical" evidence="6">
    <location>
        <begin position="28"/>
        <end position="48"/>
    </location>
</feature>